<dbReference type="Proteomes" id="UP001472074">
    <property type="component" value="Chromosome"/>
</dbReference>
<dbReference type="InterPro" id="IPR011059">
    <property type="entry name" value="Metal-dep_hydrolase_composite"/>
</dbReference>
<gene>
    <name evidence="2" type="ORF">AADC60_02705</name>
</gene>
<dbReference type="RefSeq" id="WP_226280805.1">
    <property type="nucleotide sequence ID" value="NZ_CP151651.1"/>
</dbReference>
<sequence>MESRHPTLEELDAIAPNNPIHCNSAYASYEEDIKESIEVGKLADIIVLDRDILSCSKERFNEVKVEMTMIDGDFEYIR</sequence>
<name>A0ABZ2ZQT3_9BACI</name>
<protein>
    <submittedName>
        <fullName evidence="2">Amidohydrolase family protein</fullName>
    </submittedName>
</protein>
<feature type="domain" description="Amidohydrolase 3" evidence="1">
    <location>
        <begin position="23"/>
        <end position="73"/>
    </location>
</feature>
<organism evidence="2 3">
    <name type="scientific">Cytobacillus pseudoceanisediminis</name>
    <dbReference type="NCBI Taxonomy" id="3051614"/>
    <lineage>
        <taxon>Bacteria</taxon>
        <taxon>Bacillati</taxon>
        <taxon>Bacillota</taxon>
        <taxon>Bacilli</taxon>
        <taxon>Bacillales</taxon>
        <taxon>Bacillaceae</taxon>
        <taxon>Cytobacillus</taxon>
    </lineage>
</organism>
<dbReference type="InterPro" id="IPR013108">
    <property type="entry name" value="Amidohydro_3"/>
</dbReference>
<dbReference type="Pfam" id="PF07969">
    <property type="entry name" value="Amidohydro_3"/>
    <property type="match status" value="1"/>
</dbReference>
<reference evidence="2 3" key="1">
    <citation type="submission" date="2024-04" db="EMBL/GenBank/DDBJ databases">
        <title>Screening of coral probiotics and analysis of their probiotic properties.</title>
        <authorList>
            <person name="Wang S."/>
        </authorList>
    </citation>
    <scope>NUCLEOTIDE SEQUENCE [LARGE SCALE GENOMIC DNA]</scope>
    <source>
        <strain evidence="2 3">GXU-Z9</strain>
    </source>
</reference>
<evidence type="ECO:0000313" key="3">
    <source>
        <dbReference type="Proteomes" id="UP001472074"/>
    </source>
</evidence>
<evidence type="ECO:0000259" key="1">
    <source>
        <dbReference type="Pfam" id="PF07969"/>
    </source>
</evidence>
<keyword evidence="3" id="KW-1185">Reference proteome</keyword>
<dbReference type="Gene3D" id="3.20.20.140">
    <property type="entry name" value="Metal-dependent hydrolases"/>
    <property type="match status" value="1"/>
</dbReference>
<proteinExistence type="predicted"/>
<dbReference type="SUPFAM" id="SSF51338">
    <property type="entry name" value="Composite domain of metallo-dependent hydrolases"/>
    <property type="match status" value="1"/>
</dbReference>
<dbReference type="EMBL" id="CP151651">
    <property type="protein sequence ID" value="WZP10150.1"/>
    <property type="molecule type" value="Genomic_DNA"/>
</dbReference>
<dbReference type="Gene3D" id="2.30.40.10">
    <property type="entry name" value="Urease, subunit C, domain 1"/>
    <property type="match status" value="1"/>
</dbReference>
<evidence type="ECO:0000313" key="2">
    <source>
        <dbReference type="EMBL" id="WZP10150.1"/>
    </source>
</evidence>
<accession>A0ABZ2ZQT3</accession>